<dbReference type="GO" id="GO:0005524">
    <property type="term" value="F:ATP binding"/>
    <property type="evidence" value="ECO:0007669"/>
    <property type="project" value="UniProtKB-KW"/>
</dbReference>
<accession>A0A199V5F3</accession>
<evidence type="ECO:0000256" key="4">
    <source>
        <dbReference type="SAM" id="SignalP"/>
    </source>
</evidence>
<dbReference type="Pfam" id="PF00005">
    <property type="entry name" value="ABC_tran"/>
    <property type="match status" value="1"/>
</dbReference>
<evidence type="ECO:0000259" key="5">
    <source>
        <dbReference type="PROSITE" id="PS50893"/>
    </source>
</evidence>
<evidence type="ECO:0000256" key="3">
    <source>
        <dbReference type="ARBA" id="ARBA00022840"/>
    </source>
</evidence>
<evidence type="ECO:0000256" key="1">
    <source>
        <dbReference type="ARBA" id="ARBA00022448"/>
    </source>
</evidence>
<keyword evidence="2" id="KW-0547">Nucleotide-binding</keyword>
<feature type="signal peptide" evidence="4">
    <location>
        <begin position="1"/>
        <end position="17"/>
    </location>
</feature>
<dbReference type="GO" id="GO:0016887">
    <property type="term" value="F:ATP hydrolysis activity"/>
    <property type="evidence" value="ECO:0007669"/>
    <property type="project" value="InterPro"/>
</dbReference>
<dbReference type="InterPro" id="IPR015856">
    <property type="entry name" value="ABC_transpr_CbiO/EcfA_su"/>
</dbReference>
<dbReference type="FunFam" id="3.40.50.300:FF:001645">
    <property type="entry name" value="ABC transporter I family member 11 chloroplastic"/>
    <property type="match status" value="1"/>
</dbReference>
<protein>
    <submittedName>
        <fullName evidence="6">ABC transporter I family member 11, chloroplastic</fullName>
    </submittedName>
</protein>
<reference evidence="6 7" key="1">
    <citation type="journal article" date="2016" name="DNA Res.">
        <title>The draft genome of MD-2 pineapple using hybrid error correction of long reads.</title>
        <authorList>
            <person name="Redwan R.M."/>
            <person name="Saidin A."/>
            <person name="Kumar S.V."/>
        </authorList>
    </citation>
    <scope>NUCLEOTIDE SEQUENCE [LARGE SCALE GENOMIC DNA]</scope>
    <source>
        <strain evidence="7">cv. MD2</strain>
        <tissue evidence="6">Leaf</tissue>
    </source>
</reference>
<dbReference type="PANTHER" id="PTHR43553:SF1">
    <property type="entry name" value="ABC TRANSPORTER I FAMILY MEMBER 11, CHLOROPLASTIC"/>
    <property type="match status" value="1"/>
</dbReference>
<keyword evidence="3" id="KW-0067">ATP-binding</keyword>
<dbReference type="InterPro" id="IPR003439">
    <property type="entry name" value="ABC_transporter-like_ATP-bd"/>
</dbReference>
<proteinExistence type="predicted"/>
<dbReference type="AlphaFoldDB" id="A0A199V5F3"/>
<dbReference type="GO" id="GO:0009941">
    <property type="term" value="C:chloroplast envelope"/>
    <property type="evidence" value="ECO:0007669"/>
    <property type="project" value="TreeGrafter"/>
</dbReference>
<dbReference type="STRING" id="4615.A0A199V5F3"/>
<dbReference type="InterPro" id="IPR027417">
    <property type="entry name" value="P-loop_NTPase"/>
</dbReference>
<dbReference type="Gene3D" id="3.40.50.300">
    <property type="entry name" value="P-loop containing nucleotide triphosphate hydrolases"/>
    <property type="match status" value="1"/>
</dbReference>
<dbReference type="SUPFAM" id="SSF52540">
    <property type="entry name" value="P-loop containing nucleoside triphosphate hydrolases"/>
    <property type="match status" value="1"/>
</dbReference>
<dbReference type="SMART" id="SM00382">
    <property type="entry name" value="AAA"/>
    <property type="match status" value="1"/>
</dbReference>
<evidence type="ECO:0000313" key="6">
    <source>
        <dbReference type="EMBL" id="OAY72218.1"/>
    </source>
</evidence>
<feature type="chain" id="PRO_5008285690" evidence="4">
    <location>
        <begin position="18"/>
        <end position="318"/>
    </location>
</feature>
<sequence>LLRFGISCLNLVLLASTERDPLCLAWIGVFDCPVAELLDRELGGHEFDEQRERVTMAVASILFSPPLSKNSPNRILQKSQALRISSDYSQFEVRKVSYRPPGTQHNLLNEVSLSLPEKSFGLIFGRSGSGKTTLLQLLSGLSEPTSGSIYVQSYSNDGNPNQHPQLLSPERVGIVFQFPERFFLADTVLEEVTFGWPRQKADLLLRQQLALKLQYAINSVGLNTISLDEDPHTLSGGFKRRLALAIQLVQTPDLLLLDEPLAGLDWKARADVVKLLKHLKKDLTILVVSHDLKELSSLVDFSWRMEMGGILKEEPLPV</sequence>
<dbReference type="EMBL" id="LSRQ01003209">
    <property type="protein sequence ID" value="OAY72218.1"/>
    <property type="molecule type" value="Genomic_DNA"/>
</dbReference>
<dbReference type="PROSITE" id="PS50893">
    <property type="entry name" value="ABC_TRANSPORTER_2"/>
    <property type="match status" value="1"/>
</dbReference>
<feature type="domain" description="ABC transporter" evidence="5">
    <location>
        <begin position="91"/>
        <end position="318"/>
    </location>
</feature>
<dbReference type="InterPro" id="IPR050095">
    <property type="entry name" value="ECF_ABC_transporter_ATP-bd"/>
</dbReference>
<name>A0A199V5F3_ANACO</name>
<dbReference type="GO" id="GO:0042626">
    <property type="term" value="F:ATPase-coupled transmembrane transporter activity"/>
    <property type="evidence" value="ECO:0007669"/>
    <property type="project" value="TreeGrafter"/>
</dbReference>
<dbReference type="InterPro" id="IPR003593">
    <property type="entry name" value="AAA+_ATPase"/>
</dbReference>
<keyword evidence="4" id="KW-0732">Signal</keyword>
<organism evidence="6 7">
    <name type="scientific">Ananas comosus</name>
    <name type="common">Pineapple</name>
    <name type="synonym">Ananas ananas</name>
    <dbReference type="NCBI Taxonomy" id="4615"/>
    <lineage>
        <taxon>Eukaryota</taxon>
        <taxon>Viridiplantae</taxon>
        <taxon>Streptophyta</taxon>
        <taxon>Embryophyta</taxon>
        <taxon>Tracheophyta</taxon>
        <taxon>Spermatophyta</taxon>
        <taxon>Magnoliopsida</taxon>
        <taxon>Liliopsida</taxon>
        <taxon>Poales</taxon>
        <taxon>Bromeliaceae</taxon>
        <taxon>Bromelioideae</taxon>
        <taxon>Ananas</taxon>
    </lineage>
</organism>
<gene>
    <name evidence="6" type="ORF">ACMD2_14444</name>
</gene>
<dbReference type="PANTHER" id="PTHR43553">
    <property type="entry name" value="HEAVY METAL TRANSPORTER"/>
    <property type="match status" value="1"/>
</dbReference>
<comment type="caution">
    <text evidence="6">The sequence shown here is derived from an EMBL/GenBank/DDBJ whole genome shotgun (WGS) entry which is preliminary data.</text>
</comment>
<dbReference type="CDD" id="cd03225">
    <property type="entry name" value="ABC_cobalt_CbiO_domain1"/>
    <property type="match status" value="1"/>
</dbReference>
<keyword evidence="1" id="KW-0813">Transport</keyword>
<feature type="non-terminal residue" evidence="6">
    <location>
        <position position="1"/>
    </location>
</feature>
<dbReference type="GO" id="GO:0016020">
    <property type="term" value="C:membrane"/>
    <property type="evidence" value="ECO:0007669"/>
    <property type="project" value="InterPro"/>
</dbReference>
<dbReference type="Proteomes" id="UP000092600">
    <property type="component" value="Unassembled WGS sequence"/>
</dbReference>
<evidence type="ECO:0000313" key="7">
    <source>
        <dbReference type="Proteomes" id="UP000092600"/>
    </source>
</evidence>
<evidence type="ECO:0000256" key="2">
    <source>
        <dbReference type="ARBA" id="ARBA00022741"/>
    </source>
</evidence>